<reference evidence="2" key="2">
    <citation type="submission" date="2021-04" db="EMBL/GenBank/DDBJ databases">
        <authorList>
            <person name="Gilroy R."/>
        </authorList>
    </citation>
    <scope>NUCLEOTIDE SEQUENCE</scope>
    <source>
        <strain evidence="2">CHK179-28034</strain>
    </source>
</reference>
<dbReference type="EMBL" id="DXBR01000049">
    <property type="protein sequence ID" value="HIZ39345.1"/>
    <property type="molecule type" value="Genomic_DNA"/>
</dbReference>
<sequence length="53" mass="6128">MDKDLSPEEKQQVVEEFDRFMKESILQIGNEIREEEGLPPLSMEDMLEGSGKD</sequence>
<organism evidence="2 3">
    <name type="scientific">Candidatus Anaerobutyricum stercoris</name>
    <dbReference type="NCBI Taxonomy" id="2838457"/>
    <lineage>
        <taxon>Bacteria</taxon>
        <taxon>Bacillati</taxon>
        <taxon>Bacillota</taxon>
        <taxon>Clostridia</taxon>
        <taxon>Lachnospirales</taxon>
        <taxon>Lachnospiraceae</taxon>
        <taxon>Anaerobutyricum</taxon>
    </lineage>
</organism>
<accession>A0A9D2EL33</accession>
<dbReference type="AlphaFoldDB" id="A0A9D2EL33"/>
<evidence type="ECO:0000256" key="1">
    <source>
        <dbReference type="SAM" id="MobiDB-lite"/>
    </source>
</evidence>
<evidence type="ECO:0000313" key="2">
    <source>
        <dbReference type="EMBL" id="HIZ39345.1"/>
    </source>
</evidence>
<gene>
    <name evidence="2" type="ORF">H9968_05350</name>
</gene>
<proteinExistence type="predicted"/>
<name>A0A9D2EL33_9FIRM</name>
<protein>
    <submittedName>
        <fullName evidence="2">Uncharacterized protein</fullName>
    </submittedName>
</protein>
<evidence type="ECO:0000313" key="3">
    <source>
        <dbReference type="Proteomes" id="UP000824049"/>
    </source>
</evidence>
<dbReference type="Proteomes" id="UP000824049">
    <property type="component" value="Unassembled WGS sequence"/>
</dbReference>
<comment type="caution">
    <text evidence="2">The sequence shown here is derived from an EMBL/GenBank/DDBJ whole genome shotgun (WGS) entry which is preliminary data.</text>
</comment>
<feature type="region of interest" description="Disordered" evidence="1">
    <location>
        <begin position="33"/>
        <end position="53"/>
    </location>
</feature>
<reference evidence="2" key="1">
    <citation type="journal article" date="2021" name="PeerJ">
        <title>Extensive microbial diversity within the chicken gut microbiome revealed by metagenomics and culture.</title>
        <authorList>
            <person name="Gilroy R."/>
            <person name="Ravi A."/>
            <person name="Getino M."/>
            <person name="Pursley I."/>
            <person name="Horton D.L."/>
            <person name="Alikhan N.F."/>
            <person name="Baker D."/>
            <person name="Gharbi K."/>
            <person name="Hall N."/>
            <person name="Watson M."/>
            <person name="Adriaenssens E.M."/>
            <person name="Foster-Nyarko E."/>
            <person name="Jarju S."/>
            <person name="Secka A."/>
            <person name="Antonio M."/>
            <person name="Oren A."/>
            <person name="Chaudhuri R.R."/>
            <person name="La Ragione R."/>
            <person name="Hildebrand F."/>
            <person name="Pallen M.J."/>
        </authorList>
    </citation>
    <scope>NUCLEOTIDE SEQUENCE</scope>
    <source>
        <strain evidence="2">CHK179-28034</strain>
    </source>
</reference>